<dbReference type="RefSeq" id="WP_199574965.1">
    <property type="nucleotide sequence ID" value="NZ_JAENBO010000001.1"/>
</dbReference>
<dbReference type="EMBL" id="JAENBO010000001">
    <property type="protein sequence ID" value="MBJ8325409.1"/>
    <property type="molecule type" value="Genomic_DNA"/>
</dbReference>
<protein>
    <submittedName>
        <fullName evidence="1">DUF1307 domain-containing protein</fullName>
    </submittedName>
</protein>
<evidence type="ECO:0000313" key="2">
    <source>
        <dbReference type="Proteomes" id="UP000653045"/>
    </source>
</evidence>
<keyword evidence="2" id="KW-1185">Reference proteome</keyword>
<accession>A0ABS0ZHD9</accession>
<name>A0ABS0ZHD9_9STRE</name>
<comment type="caution">
    <text evidence="1">The sequence shown here is derived from an EMBL/GenBank/DDBJ whole genome shotgun (WGS) entry which is preliminary data.</text>
</comment>
<organism evidence="1 2">
    <name type="scientific">Streptococcus pacificus</name>
    <dbReference type="NCBI Taxonomy" id="2740577"/>
    <lineage>
        <taxon>Bacteria</taxon>
        <taxon>Bacillati</taxon>
        <taxon>Bacillota</taxon>
        <taxon>Bacilli</taxon>
        <taxon>Lactobacillales</taxon>
        <taxon>Streptococcaceae</taxon>
        <taxon>Streptococcus</taxon>
    </lineage>
</organism>
<proteinExistence type="predicted"/>
<reference evidence="1 2" key="1">
    <citation type="journal article" date="2021" name="Int. J. Syst. Evol. Microbiol.">
        <title>Streptococcus vicugnae sp. nov., isolated from faeces of alpacas (Vicugna pacos) and cattle (Bos taurus), Streptococcus zalophi sp. nov., and Streptococcus pacificus sp. nov., isolated from respiratory tract of California sea lions (Zalophus californianus).</title>
        <authorList>
            <person name="Volokhov D.V."/>
            <person name="Zagorodnyaya T.A."/>
            <person name="Shen Z."/>
            <person name="Blom J."/>
            <person name="Furtak V.A."/>
            <person name="Eisenberg T."/>
            <person name="Fan P."/>
            <person name="Jeong K.C."/>
            <person name="Gao Y."/>
            <person name="Zhang S."/>
            <person name="Amselle M."/>
        </authorList>
    </citation>
    <scope>NUCLEOTIDE SEQUENCE [LARGE SCALE GENOMIC DNA]</scope>
    <source>
        <strain evidence="1 2">CSL7591</strain>
    </source>
</reference>
<dbReference type="SUPFAM" id="SSF160704">
    <property type="entry name" value="YehR-like"/>
    <property type="match status" value="1"/>
</dbReference>
<gene>
    <name evidence="1" type="ORF">JHK62_01780</name>
</gene>
<dbReference type="Gene3D" id="3.30.1830.10">
    <property type="entry name" value="YehR-like"/>
    <property type="match status" value="1"/>
</dbReference>
<dbReference type="InterPro" id="IPR009736">
    <property type="entry name" value="DUF1307"/>
</dbReference>
<dbReference type="Proteomes" id="UP000653045">
    <property type="component" value="Unassembled WGS sequence"/>
</dbReference>
<dbReference type="PIRSF" id="PIRSF006187">
    <property type="entry name" value="DUF1307"/>
    <property type="match status" value="1"/>
</dbReference>
<dbReference type="InterPro" id="IPR036699">
    <property type="entry name" value="YehR-like_sf"/>
</dbReference>
<sequence>MKRNKTLISFLLVIVMIILNACGSKEKTIESIAFQNAIPGRDIRYIFYYEKGSDKIVKQESITIFSYSAFGVDSQEEAKALLDPLSKDYEAIKGVTQTVEYETDYLTEKIMVDYSKVDLKQLKDDPRFEIEGEDADYFSLTRSVKPFRNKTSGFVEIKDGNFKEFQP</sequence>
<dbReference type="Pfam" id="PF06998">
    <property type="entry name" value="DUF1307"/>
    <property type="match status" value="1"/>
</dbReference>
<evidence type="ECO:0000313" key="1">
    <source>
        <dbReference type="EMBL" id="MBJ8325409.1"/>
    </source>
</evidence>